<name>A0A1H3IM13_ALLWA</name>
<accession>A0A1H3IM13</accession>
<feature type="transmembrane region" description="Helical" evidence="6">
    <location>
        <begin position="338"/>
        <end position="356"/>
    </location>
</feature>
<keyword evidence="5 6" id="KW-0472">Membrane</keyword>
<evidence type="ECO:0000313" key="9">
    <source>
        <dbReference type="Proteomes" id="UP000198672"/>
    </source>
</evidence>
<evidence type="ECO:0000256" key="1">
    <source>
        <dbReference type="ARBA" id="ARBA00004236"/>
    </source>
</evidence>
<dbReference type="Pfam" id="PF00535">
    <property type="entry name" value="Glycos_transf_2"/>
    <property type="match status" value="1"/>
</dbReference>
<feature type="transmembrane region" description="Helical" evidence="6">
    <location>
        <begin position="169"/>
        <end position="191"/>
    </location>
</feature>
<gene>
    <name evidence="8" type="ORF">SAMN05421644_1456</name>
</gene>
<dbReference type="PANTHER" id="PTHR43646">
    <property type="entry name" value="GLYCOSYLTRANSFERASE"/>
    <property type="match status" value="1"/>
</dbReference>
<dbReference type="CDD" id="cd00761">
    <property type="entry name" value="Glyco_tranf_GTA_type"/>
    <property type="match status" value="1"/>
</dbReference>
<reference evidence="9" key="1">
    <citation type="submission" date="2016-10" db="EMBL/GenBank/DDBJ databases">
        <authorList>
            <person name="Varghese N."/>
            <person name="Submissions S."/>
        </authorList>
    </citation>
    <scope>NUCLEOTIDE SEQUENCE [LARGE SCALE GENOMIC DNA]</scope>
    <source>
        <strain evidence="9">DSM 173</strain>
    </source>
</reference>
<keyword evidence="6" id="KW-1133">Transmembrane helix</keyword>
<dbReference type="InterPro" id="IPR001173">
    <property type="entry name" value="Glyco_trans_2-like"/>
</dbReference>
<comment type="subcellular location">
    <subcellularLocation>
        <location evidence="1">Cell membrane</location>
    </subcellularLocation>
</comment>
<keyword evidence="6" id="KW-0812">Transmembrane</keyword>
<proteinExistence type="predicted"/>
<dbReference type="InterPro" id="IPR029044">
    <property type="entry name" value="Nucleotide-diphossugar_trans"/>
</dbReference>
<dbReference type="Proteomes" id="UP000198672">
    <property type="component" value="Unassembled WGS sequence"/>
</dbReference>
<feature type="transmembrane region" description="Helical" evidence="6">
    <location>
        <begin position="307"/>
        <end position="326"/>
    </location>
</feature>
<dbReference type="GO" id="GO:0016757">
    <property type="term" value="F:glycosyltransferase activity"/>
    <property type="evidence" value="ECO:0007669"/>
    <property type="project" value="UniProtKB-KW"/>
</dbReference>
<evidence type="ECO:0000256" key="3">
    <source>
        <dbReference type="ARBA" id="ARBA00022676"/>
    </source>
</evidence>
<dbReference type="RefSeq" id="WP_245709356.1">
    <property type="nucleotide sequence ID" value="NZ_FNOW01000045.1"/>
</dbReference>
<evidence type="ECO:0000259" key="7">
    <source>
        <dbReference type="Pfam" id="PF00535"/>
    </source>
</evidence>
<dbReference type="Gene3D" id="3.90.550.10">
    <property type="entry name" value="Spore Coat Polysaccharide Biosynthesis Protein SpsA, Chain A"/>
    <property type="match status" value="1"/>
</dbReference>
<sequence>MVSSLPNISSELLWLLLPWSLAFVFLGRMRRCPPLPAPTPAPRPVSVIIPARNEATRLPPLLRSLQAQDYPDYEVIVVDDQSTDDTAALARAAGAQTVTLTELPAGWLGKPHACWIGARQARGELFVFLDADTELEPGGLRRIIGTHAQYGGLVSIQPYHHMQRAYERLSGFFSIVMMGSIRSFTLAGTAIQSNGSFGPCLVCSRTDYERTGGHQLVRAEIVDDVALSRELAQRGVRTTNFIGAGTIRFRMYPGGLIDLADGWTKNFAQGALSTDFLILLMMIAWISSACATVDAVTKWPSEGPTAWALAGSIAYTAYVLQIWWLLRKLGNFGLGTALTYPLSITFFTLVFIRSLYRTLVRKSVRWKGRIIPLRAID</sequence>
<feature type="domain" description="Glycosyltransferase 2-like" evidence="7">
    <location>
        <begin position="46"/>
        <end position="158"/>
    </location>
</feature>
<evidence type="ECO:0000256" key="4">
    <source>
        <dbReference type="ARBA" id="ARBA00022679"/>
    </source>
</evidence>
<evidence type="ECO:0000256" key="6">
    <source>
        <dbReference type="SAM" id="Phobius"/>
    </source>
</evidence>
<dbReference type="GO" id="GO:0005886">
    <property type="term" value="C:plasma membrane"/>
    <property type="evidence" value="ECO:0007669"/>
    <property type="project" value="UniProtKB-SubCell"/>
</dbReference>
<keyword evidence="4 8" id="KW-0808">Transferase</keyword>
<evidence type="ECO:0000256" key="2">
    <source>
        <dbReference type="ARBA" id="ARBA00022475"/>
    </source>
</evidence>
<dbReference type="PANTHER" id="PTHR43646:SF2">
    <property type="entry name" value="GLYCOSYLTRANSFERASE 2-LIKE DOMAIN-CONTAINING PROTEIN"/>
    <property type="match status" value="1"/>
</dbReference>
<keyword evidence="2" id="KW-1003">Cell membrane</keyword>
<protein>
    <submittedName>
        <fullName evidence="8">4,4'-diaponeurosporenoate glycosyltransferase</fullName>
    </submittedName>
</protein>
<evidence type="ECO:0000313" key="8">
    <source>
        <dbReference type="EMBL" id="SDY28395.1"/>
    </source>
</evidence>
<dbReference type="AlphaFoldDB" id="A0A1H3IM13"/>
<dbReference type="SUPFAM" id="SSF53448">
    <property type="entry name" value="Nucleotide-diphospho-sugar transferases"/>
    <property type="match status" value="1"/>
</dbReference>
<keyword evidence="9" id="KW-1185">Reference proteome</keyword>
<feature type="transmembrane region" description="Helical" evidence="6">
    <location>
        <begin position="12"/>
        <end position="29"/>
    </location>
</feature>
<dbReference type="EMBL" id="FNOW01000045">
    <property type="protein sequence ID" value="SDY28395.1"/>
    <property type="molecule type" value="Genomic_DNA"/>
</dbReference>
<keyword evidence="3" id="KW-0328">Glycosyltransferase</keyword>
<evidence type="ECO:0000256" key="5">
    <source>
        <dbReference type="ARBA" id="ARBA00023136"/>
    </source>
</evidence>
<organism evidence="8 9">
    <name type="scientific">Allochromatium warmingii</name>
    <name type="common">Chromatium warmingii</name>
    <dbReference type="NCBI Taxonomy" id="61595"/>
    <lineage>
        <taxon>Bacteria</taxon>
        <taxon>Pseudomonadati</taxon>
        <taxon>Pseudomonadota</taxon>
        <taxon>Gammaproteobacteria</taxon>
        <taxon>Chromatiales</taxon>
        <taxon>Chromatiaceae</taxon>
        <taxon>Allochromatium</taxon>
    </lineage>
</organism>
<dbReference type="STRING" id="61595.SAMN05421644_1456"/>
<feature type="transmembrane region" description="Helical" evidence="6">
    <location>
        <begin position="276"/>
        <end position="295"/>
    </location>
</feature>